<reference evidence="1" key="1">
    <citation type="submission" date="2021-06" db="EMBL/GenBank/DDBJ databases">
        <authorList>
            <person name="Kallberg Y."/>
            <person name="Tangrot J."/>
            <person name="Rosling A."/>
        </authorList>
    </citation>
    <scope>NUCLEOTIDE SEQUENCE</scope>
    <source>
        <strain evidence="1">28 12/20/2015</strain>
    </source>
</reference>
<protein>
    <submittedName>
        <fullName evidence="1">10022_t:CDS:1</fullName>
    </submittedName>
</protein>
<organism evidence="1 2">
    <name type="scientific">Cetraspora pellucida</name>
    <dbReference type="NCBI Taxonomy" id="1433469"/>
    <lineage>
        <taxon>Eukaryota</taxon>
        <taxon>Fungi</taxon>
        <taxon>Fungi incertae sedis</taxon>
        <taxon>Mucoromycota</taxon>
        <taxon>Glomeromycotina</taxon>
        <taxon>Glomeromycetes</taxon>
        <taxon>Diversisporales</taxon>
        <taxon>Gigasporaceae</taxon>
        <taxon>Cetraspora</taxon>
    </lineage>
</organism>
<sequence>MFGKMMANNPFSGNIPTSQRVEHFQELVNQQLQEQEVIKQKELEIQQQAETLQKATELEKNLQQAQERLGKLEKANRLLKNEEKETDQSFLNKLAKIPAPAEEERQLLANLYLTAKQYIAISAQAQYLTRDEQALLPENYPHLNTQQKLQLVNSGLNNLGIDNYEKKEKFVELNHTFYQEKQNFGLSQKEKESILRLLITTLDLTNEQRENLENMGLKLTLEQQEQLTIVHSDTFKTFSLTDPQKNILNSLSPLIREDKYSENSLQLLRSLNLKSNQQAFFTNEEIIPDPNTQFGTAKKKQKKLAAIALEDQEERQRIEKWANEEKAKIEAEMLEKQRKADEELKKKENALLKEKKEKELEIRNTQREIQLQETLAKELREAGRRQEELLKGRKNKQQALREFREQMYNACLDYP</sequence>
<proteinExistence type="predicted"/>
<name>A0ACA9L0M4_9GLOM</name>
<evidence type="ECO:0000313" key="1">
    <source>
        <dbReference type="EMBL" id="CAG8504161.1"/>
    </source>
</evidence>
<keyword evidence="2" id="KW-1185">Reference proteome</keyword>
<comment type="caution">
    <text evidence="1">The sequence shown here is derived from an EMBL/GenBank/DDBJ whole genome shotgun (WGS) entry which is preliminary data.</text>
</comment>
<accession>A0ACA9L0M4</accession>
<dbReference type="EMBL" id="CAJVPW010002339">
    <property type="protein sequence ID" value="CAG8504161.1"/>
    <property type="molecule type" value="Genomic_DNA"/>
</dbReference>
<evidence type="ECO:0000313" key="2">
    <source>
        <dbReference type="Proteomes" id="UP000789366"/>
    </source>
</evidence>
<dbReference type="Proteomes" id="UP000789366">
    <property type="component" value="Unassembled WGS sequence"/>
</dbReference>
<gene>
    <name evidence="1" type="ORF">SPELUC_LOCUS3157</name>
</gene>